<dbReference type="InterPro" id="IPR021251">
    <property type="entry name" value="DUF2793"/>
</dbReference>
<evidence type="ECO:0000313" key="2">
    <source>
        <dbReference type="Proteomes" id="UP001597151"/>
    </source>
</evidence>
<dbReference type="RefSeq" id="WP_380788670.1">
    <property type="nucleotide sequence ID" value="NZ_JBHTKR010000001.1"/>
</dbReference>
<dbReference type="SUPFAM" id="SSF51126">
    <property type="entry name" value="Pectin lyase-like"/>
    <property type="match status" value="1"/>
</dbReference>
<proteinExistence type="predicted"/>
<organism evidence="1 2">
    <name type="scientific">Seohaeicola saemankumensis</name>
    <dbReference type="NCBI Taxonomy" id="481181"/>
    <lineage>
        <taxon>Bacteria</taxon>
        <taxon>Pseudomonadati</taxon>
        <taxon>Pseudomonadota</taxon>
        <taxon>Alphaproteobacteria</taxon>
        <taxon>Rhodobacterales</taxon>
        <taxon>Roseobacteraceae</taxon>
        <taxon>Seohaeicola</taxon>
    </lineage>
</organism>
<dbReference type="Gene3D" id="2.160.20.10">
    <property type="entry name" value="Single-stranded right-handed beta-helix, Pectin lyase-like"/>
    <property type="match status" value="1"/>
</dbReference>
<sequence length="476" mass="48605">MSDNSPRLDLPFILPSQAQKHVTHNEALRVLDALVKLAVEGFGATVPPAQPAQGEVWAIGAGAGGAWSGQEGALAVYAGNGWMFRSPRPGWIATLAGSAELRVWDGAAWVVPGLAGLDNLTGIGINTTADATNRLAVSAPATLFSHEGDDHRLVINKAASGDTATILWQDGWSGRAEMGLAGDDDLHLKVSADGATWTEAMVIDAATGRAAFPAGIEGAPERLTANRTYFVRLDGNDANDGSADTAAGAFRTVQRAVDLAAGLYCGPFTVTVRIGAGNFAEAARLFVPGNGNLRLSLEGAGAGVTTISGTVYGVQVSGPCDLSLRDLRIAGASVTLWARYGARVNLRGTIELGTGTARLIGADNAAYIEGLSCVLRIAVTSSAYFLFATAGGHIYLGSGVSIMTASPVTFLSTVYAGLNGIAQVVGGQVTWNQSAGAIQGGRYTATGNGVINTAGAGPSFIPGTTAGVLSEGGRYL</sequence>
<dbReference type="InterPro" id="IPR011050">
    <property type="entry name" value="Pectin_lyase_fold/virulence"/>
</dbReference>
<gene>
    <name evidence="1" type="ORF">ACFQ3C_01840</name>
</gene>
<dbReference type="EMBL" id="JBHTKR010000001">
    <property type="protein sequence ID" value="MFD1193410.1"/>
    <property type="molecule type" value="Genomic_DNA"/>
</dbReference>
<dbReference type="InterPro" id="IPR012334">
    <property type="entry name" value="Pectin_lyas_fold"/>
</dbReference>
<dbReference type="Proteomes" id="UP001597151">
    <property type="component" value="Unassembled WGS sequence"/>
</dbReference>
<dbReference type="Pfam" id="PF10983">
    <property type="entry name" value="DUF2793"/>
    <property type="match status" value="1"/>
</dbReference>
<protein>
    <submittedName>
        <fullName evidence="1">DUF2793 domain-containing protein</fullName>
    </submittedName>
</protein>
<comment type="caution">
    <text evidence="1">The sequence shown here is derived from an EMBL/GenBank/DDBJ whole genome shotgun (WGS) entry which is preliminary data.</text>
</comment>
<reference evidence="2" key="1">
    <citation type="journal article" date="2019" name="Int. J. Syst. Evol. Microbiol.">
        <title>The Global Catalogue of Microorganisms (GCM) 10K type strain sequencing project: providing services to taxonomists for standard genome sequencing and annotation.</title>
        <authorList>
            <consortium name="The Broad Institute Genomics Platform"/>
            <consortium name="The Broad Institute Genome Sequencing Center for Infectious Disease"/>
            <person name="Wu L."/>
            <person name="Ma J."/>
        </authorList>
    </citation>
    <scope>NUCLEOTIDE SEQUENCE [LARGE SCALE GENOMIC DNA]</scope>
    <source>
        <strain evidence="2">CCUG 55328</strain>
    </source>
</reference>
<accession>A0ABW3T8I1</accession>
<name>A0ABW3T8I1_9RHOB</name>
<keyword evidence="2" id="KW-1185">Reference proteome</keyword>
<evidence type="ECO:0000313" key="1">
    <source>
        <dbReference type="EMBL" id="MFD1193410.1"/>
    </source>
</evidence>